<reference evidence="3" key="1">
    <citation type="journal article" date="2023" name="Mol. Phylogenet. Evol.">
        <title>Genome-scale phylogeny and comparative genomics of the fungal order Sordariales.</title>
        <authorList>
            <person name="Hensen N."/>
            <person name="Bonometti L."/>
            <person name="Westerberg I."/>
            <person name="Brannstrom I.O."/>
            <person name="Guillou S."/>
            <person name="Cros-Aarteil S."/>
            <person name="Calhoun S."/>
            <person name="Haridas S."/>
            <person name="Kuo A."/>
            <person name="Mondo S."/>
            <person name="Pangilinan J."/>
            <person name="Riley R."/>
            <person name="LaButti K."/>
            <person name="Andreopoulos B."/>
            <person name="Lipzen A."/>
            <person name="Chen C."/>
            <person name="Yan M."/>
            <person name="Daum C."/>
            <person name="Ng V."/>
            <person name="Clum A."/>
            <person name="Steindorff A."/>
            <person name="Ohm R.A."/>
            <person name="Martin F."/>
            <person name="Silar P."/>
            <person name="Natvig D.O."/>
            <person name="Lalanne C."/>
            <person name="Gautier V."/>
            <person name="Ament-Velasquez S.L."/>
            <person name="Kruys A."/>
            <person name="Hutchinson M.I."/>
            <person name="Powell A.J."/>
            <person name="Barry K."/>
            <person name="Miller A.N."/>
            <person name="Grigoriev I.V."/>
            <person name="Debuchy R."/>
            <person name="Gladieux P."/>
            <person name="Hiltunen Thoren M."/>
            <person name="Johannesson H."/>
        </authorList>
    </citation>
    <scope>NUCLEOTIDE SEQUENCE</scope>
    <source>
        <strain evidence="3">CBS 757.83</strain>
    </source>
</reference>
<dbReference type="EMBL" id="MU863631">
    <property type="protein sequence ID" value="KAK4102513.1"/>
    <property type="molecule type" value="Genomic_DNA"/>
</dbReference>
<evidence type="ECO:0008006" key="5">
    <source>
        <dbReference type="Google" id="ProtNLM"/>
    </source>
</evidence>
<evidence type="ECO:0000256" key="2">
    <source>
        <dbReference type="SAM" id="Phobius"/>
    </source>
</evidence>
<dbReference type="AlphaFoldDB" id="A0AAN6Q2V3"/>
<proteinExistence type="predicted"/>
<reference evidence="3" key="2">
    <citation type="submission" date="2023-05" db="EMBL/GenBank/DDBJ databases">
        <authorList>
            <consortium name="Lawrence Berkeley National Laboratory"/>
            <person name="Steindorff A."/>
            <person name="Hensen N."/>
            <person name="Bonometti L."/>
            <person name="Westerberg I."/>
            <person name="Brannstrom I.O."/>
            <person name="Guillou S."/>
            <person name="Cros-Aarteil S."/>
            <person name="Calhoun S."/>
            <person name="Haridas S."/>
            <person name="Kuo A."/>
            <person name="Mondo S."/>
            <person name="Pangilinan J."/>
            <person name="Riley R."/>
            <person name="Labutti K."/>
            <person name="Andreopoulos B."/>
            <person name="Lipzen A."/>
            <person name="Chen C."/>
            <person name="Yanf M."/>
            <person name="Daum C."/>
            <person name="Ng V."/>
            <person name="Clum A."/>
            <person name="Ohm R."/>
            <person name="Martin F."/>
            <person name="Silar P."/>
            <person name="Natvig D."/>
            <person name="Lalanne C."/>
            <person name="Gautier V."/>
            <person name="Ament-Velasquez S.L."/>
            <person name="Kruys A."/>
            <person name="Hutchinson M.I."/>
            <person name="Powell A.J."/>
            <person name="Barry K."/>
            <person name="Miller A.N."/>
            <person name="Grigoriev I.V."/>
            <person name="Debuchy R."/>
            <person name="Gladieux P."/>
            <person name="Thoren M.H."/>
            <person name="Johannesson H."/>
        </authorList>
    </citation>
    <scope>NUCLEOTIDE SEQUENCE</scope>
    <source>
        <strain evidence="3">CBS 757.83</strain>
    </source>
</reference>
<keyword evidence="4" id="KW-1185">Reference proteome</keyword>
<keyword evidence="2" id="KW-0812">Transmembrane</keyword>
<comment type="caution">
    <text evidence="3">The sequence shown here is derived from an EMBL/GenBank/DDBJ whole genome shotgun (WGS) entry which is preliminary data.</text>
</comment>
<evidence type="ECO:0000313" key="4">
    <source>
        <dbReference type="Proteomes" id="UP001305647"/>
    </source>
</evidence>
<feature type="compositionally biased region" description="Basic and acidic residues" evidence="1">
    <location>
        <begin position="285"/>
        <end position="300"/>
    </location>
</feature>
<feature type="compositionally biased region" description="Acidic residues" evidence="1">
    <location>
        <begin position="272"/>
        <end position="284"/>
    </location>
</feature>
<sequence>MALLLLLYTLIILALVGIAIYEHITIATLSLPISPALTILTILLPLLSPLTTLTTPILFQRQPSRKRITSSSSSFSSSSQPPLPLALPTLLPLGFNLLQLTLTTILTTLYASILTPQSTTTCLLTQRWTALWRAHDARAIQHIQDGLGCCGLRSTRDMAWPFPRGEHPDRGAACETQFGRHSPCLPGWEGSLRAAAGGEMTVVLCVGLLQVLAVVLAGRGARERGYGFGGEGWVSGLGGWFWGAERRAEAGRRPLLQAGTERAGDGVGYQDVVEEEEREEDGPADNERRDREEVEQRRGAEGYGAVGPRVEPTQHDPWAGAQRGYGAS</sequence>
<organism evidence="3 4">
    <name type="scientific">Parathielavia hyrcaniae</name>
    <dbReference type="NCBI Taxonomy" id="113614"/>
    <lineage>
        <taxon>Eukaryota</taxon>
        <taxon>Fungi</taxon>
        <taxon>Dikarya</taxon>
        <taxon>Ascomycota</taxon>
        <taxon>Pezizomycotina</taxon>
        <taxon>Sordariomycetes</taxon>
        <taxon>Sordariomycetidae</taxon>
        <taxon>Sordariales</taxon>
        <taxon>Chaetomiaceae</taxon>
        <taxon>Parathielavia</taxon>
    </lineage>
</organism>
<feature type="region of interest" description="Disordered" evidence="1">
    <location>
        <begin position="255"/>
        <end position="328"/>
    </location>
</feature>
<evidence type="ECO:0000313" key="3">
    <source>
        <dbReference type="EMBL" id="KAK4102513.1"/>
    </source>
</evidence>
<keyword evidence="2" id="KW-0472">Membrane</keyword>
<gene>
    <name evidence="3" type="ORF">N658DRAFT_523090</name>
</gene>
<name>A0AAN6Q2V3_9PEZI</name>
<feature type="transmembrane region" description="Helical" evidence="2">
    <location>
        <begin position="35"/>
        <end position="59"/>
    </location>
</feature>
<accession>A0AAN6Q2V3</accession>
<evidence type="ECO:0000256" key="1">
    <source>
        <dbReference type="SAM" id="MobiDB-lite"/>
    </source>
</evidence>
<protein>
    <recommendedName>
        <fullName evidence="5">Tetraspanin</fullName>
    </recommendedName>
</protein>
<dbReference type="Proteomes" id="UP001305647">
    <property type="component" value="Unassembled WGS sequence"/>
</dbReference>
<keyword evidence="2" id="KW-1133">Transmembrane helix</keyword>